<organism evidence="1 2">
    <name type="scientific">Paenibacillus phytohabitans</name>
    <dbReference type="NCBI Taxonomy" id="2654978"/>
    <lineage>
        <taxon>Bacteria</taxon>
        <taxon>Bacillati</taxon>
        <taxon>Bacillota</taxon>
        <taxon>Bacilli</taxon>
        <taxon>Bacillales</taxon>
        <taxon>Paenibacillaceae</taxon>
        <taxon>Paenibacillus</taxon>
    </lineage>
</organism>
<dbReference type="EMBL" id="WHOB01000097">
    <property type="protein sequence ID" value="NOU83879.1"/>
    <property type="molecule type" value="Genomic_DNA"/>
</dbReference>
<dbReference type="Pfam" id="PF14424">
    <property type="entry name" value="Toxin-deaminase"/>
    <property type="match status" value="1"/>
</dbReference>
<evidence type="ECO:0000313" key="2">
    <source>
        <dbReference type="Proteomes" id="UP000596857"/>
    </source>
</evidence>
<dbReference type="InterPro" id="IPR032721">
    <property type="entry name" value="Toxin-deaminase"/>
</dbReference>
<dbReference type="Proteomes" id="UP000596857">
    <property type="component" value="Unassembled WGS sequence"/>
</dbReference>
<dbReference type="Gene3D" id="3.40.140.10">
    <property type="entry name" value="Cytidine Deaminase, domain 2"/>
    <property type="match status" value="1"/>
</dbReference>
<gene>
    <name evidence="1" type="ORF">GC101_34050</name>
</gene>
<evidence type="ECO:0008006" key="3">
    <source>
        <dbReference type="Google" id="ProtNLM"/>
    </source>
</evidence>
<name>A0ABX1YTI9_9BACL</name>
<keyword evidence="2" id="KW-1185">Reference proteome</keyword>
<sequence length="208" mass="23864">MVNNMNYTLELFHSKSTGVMLYEVKRAYMGFLLSLISKSYGLKPDELQSFTKGNFGAAIMKIDGREEFNNMILMSHSKIQGLDSSGLNKLNKYNFKFCPINEKPYYSTQFVNKARQIYSGQTTTIKEQKEAQEFGYTNRNVDSESKIIEYLHKLFRGDFNISGEIDIYTDLFPCPSCSDVINNFATNYSNIRLTVYYVSTGGVLHEEL</sequence>
<proteinExistence type="predicted"/>
<accession>A0ABX1YTI9</accession>
<protein>
    <recommendedName>
        <fullName evidence="3">Deaminase</fullName>
    </recommendedName>
</protein>
<comment type="caution">
    <text evidence="1">The sequence shown here is derived from an EMBL/GenBank/DDBJ whole genome shotgun (WGS) entry which is preliminary data.</text>
</comment>
<reference evidence="1 2" key="1">
    <citation type="submission" date="2019-10" db="EMBL/GenBank/DDBJ databases">
        <title>Description of Paenibacillus terricola sp. nov.</title>
        <authorList>
            <person name="Carlier A."/>
            <person name="Qi S."/>
        </authorList>
    </citation>
    <scope>NUCLEOTIDE SEQUENCE [LARGE SCALE GENOMIC DNA]</scope>
    <source>
        <strain evidence="1 2">LMG 31459</strain>
    </source>
</reference>
<evidence type="ECO:0000313" key="1">
    <source>
        <dbReference type="EMBL" id="NOU83879.1"/>
    </source>
</evidence>